<dbReference type="SUPFAM" id="SSF56322">
    <property type="entry name" value="ADC synthase"/>
    <property type="match status" value="1"/>
</dbReference>
<sequence>MAGLKPVSGRMAIWDDGQAPHVALVQRFAVDQLTPITAYVRLRPLGAHTLLESVEGDAKLARYSFIALGEWARLLEAGGKAVLVGPDGTRIDNDPLHLLRWQSRQLAVAVPPEEPLPFPGGAVGYFAYGWVRQLERLPERLPAPGPAWEWIWPKSVVAFDHRRQEVTVVVESRREETAQAMTRMELLVEALRAPLSLSDPVVQVRSGTLRSNIDAAGFREAVLRAKEYIRAGDIFQVVLSQAMEVEVQGDSLSLYRRLRRLNPSPYLFFLETPRRTLVGASPEALVRVNAGRVVSRPIAGTRPRGATRAEDERLWEELIHDEKERAEHVMLVDLVRNDLGRVSRYGSVTVDAMMVRESYSHVMHIVSEVSGELAPAYDALDALAATFPAGTLTGAPKIRAMEIIDELEPEGRRAYGGVVGYVSHRGDLDACITIRTIEVQNGRARVQAGAGIVADSDPDREYQESLNKARAALAVLEEADEEWL</sequence>
<organism evidence="3 4">
    <name type="scientific">Candidatus Hydrogenisulfobacillus filiaventi</name>
    <dbReference type="NCBI Taxonomy" id="2707344"/>
    <lineage>
        <taxon>Bacteria</taxon>
        <taxon>Bacillati</taxon>
        <taxon>Bacillota</taxon>
        <taxon>Clostridia</taxon>
        <taxon>Eubacteriales</taxon>
        <taxon>Clostridiales Family XVII. Incertae Sedis</taxon>
        <taxon>Candidatus Hydrogenisulfobacillus</taxon>
    </lineage>
</organism>
<dbReference type="PANTHER" id="PTHR11236">
    <property type="entry name" value="AMINOBENZOATE/ANTHRANILATE SYNTHASE"/>
    <property type="match status" value="1"/>
</dbReference>
<evidence type="ECO:0000259" key="1">
    <source>
        <dbReference type="Pfam" id="PF00425"/>
    </source>
</evidence>
<accession>A0A6F8ZHL7</accession>
<dbReference type="InterPro" id="IPR015890">
    <property type="entry name" value="Chorismate_C"/>
</dbReference>
<gene>
    <name evidence="3" type="primary">trpE</name>
    <name evidence="3" type="ORF">R50_1668</name>
</gene>
<dbReference type="InterPro" id="IPR006805">
    <property type="entry name" value="Anth_synth_I_N"/>
</dbReference>
<dbReference type="EC" id="4.1.3.27" evidence="3"/>
<keyword evidence="4" id="KW-1185">Reference proteome</keyword>
<dbReference type="KEGG" id="hfv:R50_1668"/>
<dbReference type="PRINTS" id="PR00095">
    <property type="entry name" value="ANTSNTHASEI"/>
</dbReference>
<feature type="domain" description="Anthranilate synthase component I N-terminal" evidence="2">
    <location>
        <begin position="31"/>
        <end position="168"/>
    </location>
</feature>
<reference evidence="3 4" key="1">
    <citation type="submission" date="2020-02" db="EMBL/GenBank/DDBJ databases">
        <authorList>
            <person name="Hogendoorn C."/>
        </authorList>
    </citation>
    <scope>NUCLEOTIDE SEQUENCE [LARGE SCALE GENOMIC DNA]</scope>
    <source>
        <strain evidence="3">R501</strain>
    </source>
</reference>
<evidence type="ECO:0000313" key="3">
    <source>
        <dbReference type="EMBL" id="CAB1129169.1"/>
    </source>
</evidence>
<dbReference type="InterPro" id="IPR019999">
    <property type="entry name" value="Anth_synth_I-like"/>
</dbReference>
<keyword evidence="3" id="KW-0456">Lyase</keyword>
<evidence type="ECO:0000259" key="2">
    <source>
        <dbReference type="Pfam" id="PF04715"/>
    </source>
</evidence>
<proteinExistence type="predicted"/>
<protein>
    <submittedName>
        <fullName evidence="3">Anthranilate synthase</fullName>
        <ecNumber evidence="3">4.1.3.27</ecNumber>
    </submittedName>
</protein>
<dbReference type="EMBL" id="LR778114">
    <property type="protein sequence ID" value="CAB1129169.1"/>
    <property type="molecule type" value="Genomic_DNA"/>
</dbReference>
<feature type="domain" description="Chorismate-utilising enzyme C-terminal" evidence="1">
    <location>
        <begin position="216"/>
        <end position="468"/>
    </location>
</feature>
<name>A0A6F8ZHL7_9FIRM</name>
<dbReference type="Gene3D" id="3.60.120.10">
    <property type="entry name" value="Anthranilate synthase"/>
    <property type="match status" value="1"/>
</dbReference>
<dbReference type="Pfam" id="PF04715">
    <property type="entry name" value="Anth_synt_I_N"/>
    <property type="match status" value="1"/>
</dbReference>
<dbReference type="GO" id="GO:0000162">
    <property type="term" value="P:L-tryptophan biosynthetic process"/>
    <property type="evidence" value="ECO:0007669"/>
    <property type="project" value="TreeGrafter"/>
</dbReference>
<evidence type="ECO:0000313" key="4">
    <source>
        <dbReference type="Proteomes" id="UP000503399"/>
    </source>
</evidence>
<dbReference type="InterPro" id="IPR005801">
    <property type="entry name" value="ADC_synthase"/>
</dbReference>
<dbReference type="Proteomes" id="UP000503399">
    <property type="component" value="Chromosome"/>
</dbReference>
<dbReference type="Pfam" id="PF00425">
    <property type="entry name" value="Chorismate_bind"/>
    <property type="match status" value="1"/>
</dbReference>
<dbReference type="GO" id="GO:0004049">
    <property type="term" value="F:anthranilate synthase activity"/>
    <property type="evidence" value="ECO:0007669"/>
    <property type="project" value="UniProtKB-EC"/>
</dbReference>
<dbReference type="PANTHER" id="PTHR11236:SF9">
    <property type="entry name" value="ANTHRANILATE SYNTHASE COMPONENT 1"/>
    <property type="match status" value="1"/>
</dbReference>
<dbReference type="AlphaFoldDB" id="A0A6F8ZHL7"/>